<evidence type="ECO:0000313" key="3">
    <source>
        <dbReference type="Proteomes" id="UP000318995"/>
    </source>
</evidence>
<sequence length="141" mass="14684">MLSFAVTMLLGCGDGKIRRYPVSGSVQVGGKPAAGARVIFCPVGGSEAFQKERPSGVTGPDGSFILTTFLKDDGAPAGDYQVMVVGGGSRGKRGNDDDATSPPRIDRKYAKPAESGLTATVPAEATTLPPFQLEPATRQRR</sequence>
<dbReference type="EMBL" id="SJPH01000001">
    <property type="protein sequence ID" value="TWT48914.1"/>
    <property type="molecule type" value="Genomic_DNA"/>
</dbReference>
<organism evidence="2 3">
    <name type="scientific">Botrimarina hoheduenensis</name>
    <dbReference type="NCBI Taxonomy" id="2528000"/>
    <lineage>
        <taxon>Bacteria</taxon>
        <taxon>Pseudomonadati</taxon>
        <taxon>Planctomycetota</taxon>
        <taxon>Planctomycetia</taxon>
        <taxon>Pirellulales</taxon>
        <taxon>Lacipirellulaceae</taxon>
        <taxon>Botrimarina</taxon>
    </lineage>
</organism>
<dbReference type="AlphaFoldDB" id="A0A5C5WDX0"/>
<keyword evidence="3" id="KW-1185">Reference proteome</keyword>
<proteinExistence type="predicted"/>
<evidence type="ECO:0000313" key="2">
    <source>
        <dbReference type="EMBL" id="TWT48914.1"/>
    </source>
</evidence>
<accession>A0A5C5WDX0</accession>
<feature type="region of interest" description="Disordered" evidence="1">
    <location>
        <begin position="85"/>
        <end position="141"/>
    </location>
</feature>
<reference evidence="2 3" key="1">
    <citation type="submission" date="2019-02" db="EMBL/GenBank/DDBJ databases">
        <title>Deep-cultivation of Planctomycetes and their phenomic and genomic characterization uncovers novel biology.</title>
        <authorList>
            <person name="Wiegand S."/>
            <person name="Jogler M."/>
            <person name="Boedeker C."/>
            <person name="Pinto D."/>
            <person name="Vollmers J."/>
            <person name="Rivas-Marin E."/>
            <person name="Kohn T."/>
            <person name="Peeters S.H."/>
            <person name="Heuer A."/>
            <person name="Rast P."/>
            <person name="Oberbeckmann S."/>
            <person name="Bunk B."/>
            <person name="Jeske O."/>
            <person name="Meyerdierks A."/>
            <person name="Storesund J.E."/>
            <person name="Kallscheuer N."/>
            <person name="Luecker S."/>
            <person name="Lage O.M."/>
            <person name="Pohl T."/>
            <person name="Merkel B.J."/>
            <person name="Hornburger P."/>
            <person name="Mueller R.-W."/>
            <person name="Bruemmer F."/>
            <person name="Labrenz M."/>
            <person name="Spormann A.M."/>
            <person name="Op Den Camp H."/>
            <person name="Overmann J."/>
            <person name="Amann R."/>
            <person name="Jetten M.S.M."/>
            <person name="Mascher T."/>
            <person name="Medema M.H."/>
            <person name="Devos D.P."/>
            <person name="Kaster A.-K."/>
            <person name="Ovreas L."/>
            <person name="Rohde M."/>
            <person name="Galperin M.Y."/>
            <person name="Jogler C."/>
        </authorList>
    </citation>
    <scope>NUCLEOTIDE SEQUENCE [LARGE SCALE GENOMIC DNA]</scope>
    <source>
        <strain evidence="2 3">Pla111</strain>
    </source>
</reference>
<gene>
    <name evidence="2" type="ORF">Pla111_06910</name>
</gene>
<name>A0A5C5WDX0_9BACT</name>
<dbReference type="Proteomes" id="UP000318995">
    <property type="component" value="Unassembled WGS sequence"/>
</dbReference>
<evidence type="ECO:0008006" key="4">
    <source>
        <dbReference type="Google" id="ProtNLM"/>
    </source>
</evidence>
<protein>
    <recommendedName>
        <fullName evidence="4">Carboxypeptidase regulatory-like domain-containing protein</fullName>
    </recommendedName>
</protein>
<evidence type="ECO:0000256" key="1">
    <source>
        <dbReference type="SAM" id="MobiDB-lite"/>
    </source>
</evidence>
<comment type="caution">
    <text evidence="2">The sequence shown here is derived from an EMBL/GenBank/DDBJ whole genome shotgun (WGS) entry which is preliminary data.</text>
</comment>